<gene>
    <name evidence="4" type="ORF">ABIE21_003586</name>
</gene>
<evidence type="ECO:0000256" key="1">
    <source>
        <dbReference type="ARBA" id="ARBA00022505"/>
    </source>
</evidence>
<dbReference type="RefSeq" id="WP_354026214.1">
    <property type="nucleotide sequence ID" value="NZ_JBEPSJ010000006.1"/>
</dbReference>
<dbReference type="InterPro" id="IPR004606">
    <property type="entry name" value="Mop_domain"/>
</dbReference>
<dbReference type="Pfam" id="PF12728">
    <property type="entry name" value="HTH_17"/>
    <property type="match status" value="1"/>
</dbReference>
<evidence type="ECO:0000313" key="5">
    <source>
        <dbReference type="Proteomes" id="UP001549257"/>
    </source>
</evidence>
<reference evidence="4 5" key="1">
    <citation type="submission" date="2024-06" db="EMBL/GenBank/DDBJ databases">
        <title>Sorghum-associated microbial communities from plants grown in Nebraska, USA.</title>
        <authorList>
            <person name="Schachtman D."/>
        </authorList>
    </citation>
    <scope>NUCLEOTIDE SEQUENCE [LARGE SCALE GENOMIC DNA]</scope>
    <source>
        <strain evidence="4 5">2857</strain>
    </source>
</reference>
<accession>A0ABV2QSK0</accession>
<proteinExistence type="predicted"/>
<protein>
    <submittedName>
        <fullName evidence="4">Molybdopterin-binding protein</fullName>
    </submittedName>
</protein>
<dbReference type="Pfam" id="PF03459">
    <property type="entry name" value="TOBE"/>
    <property type="match status" value="1"/>
</dbReference>
<organism evidence="4 5">
    <name type="scientific">Conyzicola nivalis</name>
    <dbReference type="NCBI Taxonomy" id="1477021"/>
    <lineage>
        <taxon>Bacteria</taxon>
        <taxon>Bacillati</taxon>
        <taxon>Actinomycetota</taxon>
        <taxon>Actinomycetes</taxon>
        <taxon>Micrococcales</taxon>
        <taxon>Microbacteriaceae</taxon>
        <taxon>Conyzicola</taxon>
    </lineage>
</organism>
<dbReference type="Gene3D" id="2.40.50.100">
    <property type="match status" value="1"/>
</dbReference>
<evidence type="ECO:0000256" key="2">
    <source>
        <dbReference type="PROSITE-ProRule" id="PRU01213"/>
    </source>
</evidence>
<dbReference type="InterPro" id="IPR041657">
    <property type="entry name" value="HTH_17"/>
</dbReference>
<dbReference type="InterPro" id="IPR005116">
    <property type="entry name" value="Transp-assoc_OB_typ1"/>
</dbReference>
<name>A0ABV2QSK0_9MICO</name>
<keyword evidence="5" id="KW-1185">Reference proteome</keyword>
<feature type="domain" description="Mop" evidence="3">
    <location>
        <begin position="86"/>
        <end position="151"/>
    </location>
</feature>
<dbReference type="Proteomes" id="UP001549257">
    <property type="component" value="Unassembled WGS sequence"/>
</dbReference>
<dbReference type="InterPro" id="IPR008995">
    <property type="entry name" value="Mo/tungstate-bd_C_term_dom"/>
</dbReference>
<dbReference type="Gene3D" id="1.10.1660.10">
    <property type="match status" value="1"/>
</dbReference>
<comment type="caution">
    <text evidence="4">The sequence shown here is derived from an EMBL/GenBank/DDBJ whole genome shotgun (WGS) entry which is preliminary data.</text>
</comment>
<evidence type="ECO:0000259" key="3">
    <source>
        <dbReference type="PROSITE" id="PS51866"/>
    </source>
</evidence>
<evidence type="ECO:0000313" key="4">
    <source>
        <dbReference type="EMBL" id="MET4584048.1"/>
    </source>
</evidence>
<dbReference type="PROSITE" id="PS51866">
    <property type="entry name" value="MOP"/>
    <property type="match status" value="1"/>
</dbReference>
<keyword evidence="1 2" id="KW-0500">Molybdenum</keyword>
<dbReference type="SUPFAM" id="SSF50331">
    <property type="entry name" value="MOP-like"/>
    <property type="match status" value="1"/>
</dbReference>
<sequence length="154" mass="16196">MRVFWGQLHEFTEIGGKLATSSFRVSETAALLGVSDDTVRRWADAGRLTLRRADSGPAVIDGVEIAALAQELAAESALATAFPTSKASARNRLTGIVTKVTRDGVMAQVELQAGPFRIVSLMSREAADELGLEPGTLAVASAKATTVVVELQGE</sequence>
<dbReference type="EMBL" id="JBEPSJ010000006">
    <property type="protein sequence ID" value="MET4584048.1"/>
    <property type="molecule type" value="Genomic_DNA"/>
</dbReference>